<gene>
    <name evidence="3" type="ORF">R82641_BJNNKPBH_00499</name>
</gene>
<organism evidence="3 4">
    <name type="scientific">Fructobacillus cardui</name>
    <dbReference type="NCBI Taxonomy" id="2893170"/>
    <lineage>
        <taxon>Bacteria</taxon>
        <taxon>Bacillati</taxon>
        <taxon>Bacillota</taxon>
        <taxon>Bacilli</taxon>
        <taxon>Lactobacillales</taxon>
        <taxon>Lactobacillaceae</taxon>
        <taxon>Fructobacillus</taxon>
    </lineage>
</organism>
<proteinExistence type="predicted"/>
<dbReference type="Pfam" id="PF20441">
    <property type="entry name" value="TerL_nuclease"/>
    <property type="match status" value="1"/>
</dbReference>
<evidence type="ECO:0000313" key="4">
    <source>
        <dbReference type="Proteomes" id="UP001314200"/>
    </source>
</evidence>
<dbReference type="Proteomes" id="UP001314200">
    <property type="component" value="Unassembled WGS sequence"/>
</dbReference>
<keyword evidence="4" id="KW-1185">Reference proteome</keyword>
<feature type="domain" description="Terminase large subunit-like endonuclease" evidence="2">
    <location>
        <begin position="292"/>
        <end position="585"/>
    </location>
</feature>
<dbReference type="InterPro" id="IPR046461">
    <property type="entry name" value="TerL_ATPase"/>
</dbReference>
<evidence type="ECO:0008006" key="5">
    <source>
        <dbReference type="Google" id="ProtNLM"/>
    </source>
</evidence>
<accession>A0ABM9MRY8</accession>
<dbReference type="EMBL" id="CAUZLY010000004">
    <property type="protein sequence ID" value="CAK1235320.1"/>
    <property type="molecule type" value="Genomic_DNA"/>
</dbReference>
<evidence type="ECO:0000313" key="3">
    <source>
        <dbReference type="EMBL" id="CAK1235320.1"/>
    </source>
</evidence>
<dbReference type="InterPro" id="IPR027417">
    <property type="entry name" value="P-loop_NTPase"/>
</dbReference>
<name>A0ABM9MRY8_9LACO</name>
<dbReference type="Gene3D" id="3.40.50.300">
    <property type="entry name" value="P-loop containing nucleotide triphosphate hydrolases"/>
    <property type="match status" value="1"/>
</dbReference>
<dbReference type="PANTHER" id="PTHR41287">
    <property type="match status" value="1"/>
</dbReference>
<evidence type="ECO:0000259" key="1">
    <source>
        <dbReference type="Pfam" id="PF03354"/>
    </source>
</evidence>
<dbReference type="PANTHER" id="PTHR41287:SF1">
    <property type="entry name" value="PROTEIN YMFN"/>
    <property type="match status" value="1"/>
</dbReference>
<reference evidence="3 4" key="1">
    <citation type="submission" date="2023-10" db="EMBL/GenBank/DDBJ databases">
        <authorList>
            <person name="Botero Cardona J."/>
        </authorList>
    </citation>
    <scope>NUCLEOTIDE SEQUENCE [LARGE SCALE GENOMIC DNA]</scope>
    <source>
        <strain evidence="3 4">R-82641</strain>
    </source>
</reference>
<sequence length="619" mass="71375">MKKIDLTVSHKVDEAFEQLNTDEIRSKYTDKGTRYAFKVLKGEVTAGYMMKLAAFRHIRDLQRQGDDDFPFTYSMKKAEQILLFASMCPNVDTGEPTELMDWQEFILTQLIAWRNEDNGKRFSRAIVSVARGQGKTYLMAIVMSYSYFIESIGLENQDFLVSSINWKQTTKLFGYIKTMMKSLAHESVFKKIADESELAIQNDQIIMKKHNNVIRAISHESGQYDSYHFTTAIVDEIGEIKSRERISKIVSGQVKVKNRQFIQISTAYPDPSVPFHEDQKMIQQAMEQDYKRDADTYLGLIWSQDGLDETFQPETWMKSNPLLGLPSQRDNLLSGLTDKRDSDALSGTISDFQNKNLNMWLQESTNSFLKLADIEKSIVPSFDIDGRQVYMGFDYSMFSDNTAIGFVFPYEENGEHKWHVYQHSFIPWEKAGSIEAKEKQDGLDYRHLAELGYCTITSHPQGLINSDQVYQWMREFVEDHRLDVVFFGYDAWGATPAIKQLESNSSWPLLAVRQRTSELKDPTKFLQSSMVEGSLTRFDDKIMEKALINAQIVEDKIGIQVDKAKATLKIDVVDAIIDAMYQAMYHFESFSTVNDPNQQYERMTDEQKLEFLLNESGMI</sequence>
<comment type="caution">
    <text evidence="3">The sequence shown here is derived from an EMBL/GenBank/DDBJ whole genome shotgun (WGS) entry which is preliminary data.</text>
</comment>
<protein>
    <recommendedName>
        <fullName evidence="5">Terminase large subunit</fullName>
    </recommendedName>
</protein>
<dbReference type="InterPro" id="IPR046462">
    <property type="entry name" value="TerL_nuclease"/>
</dbReference>
<dbReference type="Pfam" id="PF03354">
    <property type="entry name" value="TerL_ATPase"/>
    <property type="match status" value="1"/>
</dbReference>
<evidence type="ECO:0000259" key="2">
    <source>
        <dbReference type="Pfam" id="PF20441"/>
    </source>
</evidence>
<dbReference type="InterPro" id="IPR005021">
    <property type="entry name" value="Terminase_largesu-like"/>
</dbReference>
<dbReference type="RefSeq" id="WP_338347792.1">
    <property type="nucleotide sequence ID" value="NZ_CAUZLY010000004.1"/>
</dbReference>
<feature type="domain" description="Terminase large subunit-like ATPase" evidence="1">
    <location>
        <begin position="101"/>
        <end position="270"/>
    </location>
</feature>